<dbReference type="Ensembl" id="ENSCPRT00005021903.1">
    <property type="protein sequence ID" value="ENSCPRP00005018713.1"/>
    <property type="gene ID" value="ENSCPRG00005013108.1"/>
</dbReference>
<reference evidence="1" key="1">
    <citation type="submission" date="2025-08" db="UniProtKB">
        <authorList>
            <consortium name="Ensembl"/>
        </authorList>
    </citation>
    <scope>IDENTIFICATION</scope>
</reference>
<proteinExistence type="predicted"/>
<protein>
    <recommendedName>
        <fullName evidence="3">Reverse transcriptase domain-containing protein</fullName>
    </recommendedName>
</protein>
<dbReference type="AlphaFoldDB" id="A0A7M4F3W4"/>
<dbReference type="GeneTree" id="ENSGT00960000191046"/>
<evidence type="ECO:0008006" key="3">
    <source>
        <dbReference type="Google" id="ProtNLM"/>
    </source>
</evidence>
<keyword evidence="2" id="KW-1185">Reference proteome</keyword>
<dbReference type="Proteomes" id="UP000594220">
    <property type="component" value="Unplaced"/>
</dbReference>
<name>A0A7M4F3W4_CROPO</name>
<accession>A0A7M4F3W4</accession>
<dbReference type="PANTHER" id="PTHR19446">
    <property type="entry name" value="REVERSE TRANSCRIPTASES"/>
    <property type="match status" value="1"/>
</dbReference>
<evidence type="ECO:0000313" key="1">
    <source>
        <dbReference type="Ensembl" id="ENSCPRP00005018713.1"/>
    </source>
</evidence>
<evidence type="ECO:0000313" key="2">
    <source>
        <dbReference type="Proteomes" id="UP000594220"/>
    </source>
</evidence>
<organism evidence="1 2">
    <name type="scientific">Crocodylus porosus</name>
    <name type="common">Saltwater crocodile</name>
    <name type="synonym">Estuarine crocodile</name>
    <dbReference type="NCBI Taxonomy" id="8502"/>
    <lineage>
        <taxon>Eukaryota</taxon>
        <taxon>Metazoa</taxon>
        <taxon>Chordata</taxon>
        <taxon>Craniata</taxon>
        <taxon>Vertebrata</taxon>
        <taxon>Euteleostomi</taxon>
        <taxon>Archelosauria</taxon>
        <taxon>Archosauria</taxon>
        <taxon>Crocodylia</taxon>
        <taxon>Longirostres</taxon>
        <taxon>Crocodylidae</taxon>
        <taxon>Crocodylus</taxon>
    </lineage>
</organism>
<sequence>MGFPEKTVCWIRLLYREVETQVQINGHLSGTFKIHTGVRQGCPLSPLLFTHCNVRDTNTYHSWMKQKSRIFNVDNYVSIAITK</sequence>
<reference evidence="1" key="2">
    <citation type="submission" date="2025-09" db="UniProtKB">
        <authorList>
            <consortium name="Ensembl"/>
        </authorList>
    </citation>
    <scope>IDENTIFICATION</scope>
</reference>